<accession>A0ABU8F6E7</accession>
<gene>
    <name evidence="2" type="ORF">WAX74_13200</name>
</gene>
<feature type="transmembrane region" description="Helical" evidence="1">
    <location>
        <begin position="26"/>
        <end position="48"/>
    </location>
</feature>
<keyword evidence="3" id="KW-1185">Reference proteome</keyword>
<feature type="transmembrane region" description="Helical" evidence="1">
    <location>
        <begin position="55"/>
        <end position="79"/>
    </location>
</feature>
<protein>
    <submittedName>
        <fullName evidence="2">Uncharacterized protein</fullName>
    </submittedName>
</protein>
<organism evidence="2 3">
    <name type="scientific">Psychrobacillus mangrovi</name>
    <dbReference type="NCBI Taxonomy" id="3117745"/>
    <lineage>
        <taxon>Bacteria</taxon>
        <taxon>Bacillati</taxon>
        <taxon>Bacillota</taxon>
        <taxon>Bacilli</taxon>
        <taxon>Bacillales</taxon>
        <taxon>Bacillaceae</taxon>
        <taxon>Psychrobacillus</taxon>
    </lineage>
</organism>
<keyword evidence="1" id="KW-0812">Transmembrane</keyword>
<evidence type="ECO:0000313" key="3">
    <source>
        <dbReference type="Proteomes" id="UP001364890"/>
    </source>
</evidence>
<evidence type="ECO:0000256" key="1">
    <source>
        <dbReference type="SAM" id="Phobius"/>
    </source>
</evidence>
<evidence type="ECO:0000313" key="2">
    <source>
        <dbReference type="EMBL" id="MEI4770586.1"/>
    </source>
</evidence>
<reference evidence="2 3" key="1">
    <citation type="submission" date="2024-01" db="EMBL/GenBank/DDBJ databases">
        <title>Seven novel Bacillus-like species.</title>
        <authorList>
            <person name="Liu G."/>
        </authorList>
    </citation>
    <scope>NUCLEOTIDE SEQUENCE [LARGE SCALE GENOMIC DNA]</scope>
    <source>
        <strain evidence="2 3">FJAT-51614</strain>
    </source>
</reference>
<name>A0ABU8F6E7_9BACI</name>
<proteinExistence type="predicted"/>
<keyword evidence="1" id="KW-0472">Membrane</keyword>
<dbReference type="EMBL" id="JBAWSY010000010">
    <property type="protein sequence ID" value="MEI4770586.1"/>
    <property type="molecule type" value="Genomic_DNA"/>
</dbReference>
<keyword evidence="1" id="KW-1133">Transmembrane helix</keyword>
<dbReference type="Proteomes" id="UP001364890">
    <property type="component" value="Unassembled WGS sequence"/>
</dbReference>
<comment type="caution">
    <text evidence="2">The sequence shown here is derived from an EMBL/GenBank/DDBJ whole genome shotgun (WGS) entry which is preliminary data.</text>
</comment>
<sequence>MLNLFLIKGFLKLISAAKTPIKIRIAPSLFVLLMAGAILTGEICSWICKCYELDLALMALAAFLAIAGSQLFAVVSSIFNR</sequence>